<dbReference type="RefSeq" id="WP_049405418.1">
    <property type="nucleotide sequence ID" value="NZ_CP066062.1"/>
</dbReference>
<dbReference type="Proteomes" id="UP001081438">
    <property type="component" value="Unassembled WGS sequence"/>
</dbReference>
<dbReference type="EMBL" id="JANSKX010000019">
    <property type="protein sequence ID" value="MCY1594884.1"/>
    <property type="molecule type" value="Genomic_DNA"/>
</dbReference>
<organism evidence="2 3">
    <name type="scientific">Staphylococcus pettenkoferi</name>
    <dbReference type="NCBI Taxonomy" id="170573"/>
    <lineage>
        <taxon>Bacteria</taxon>
        <taxon>Bacillati</taxon>
        <taxon>Bacillota</taxon>
        <taxon>Bacilli</taxon>
        <taxon>Bacillales</taxon>
        <taxon>Staphylococcaceae</taxon>
        <taxon>Staphylococcus</taxon>
    </lineage>
</organism>
<accession>A0A2K4DJG5</accession>
<protein>
    <submittedName>
        <fullName evidence="2">Uncharacterized protein</fullName>
    </submittedName>
</protein>
<sequence length="76" mass="8586">MYARASIEKSFYILNHGKEYKIDLINADDSKDLDYDYYAVAYRDGVNKSVGADSVREAESKANEAVDLVMDALNEK</sequence>
<dbReference type="Proteomes" id="UP000235748">
    <property type="component" value="Unassembled WGS sequence"/>
</dbReference>
<dbReference type="AlphaFoldDB" id="A0A2K4DJG5"/>
<evidence type="ECO:0000313" key="1">
    <source>
        <dbReference type="EMBL" id="MCY1594884.1"/>
    </source>
</evidence>
<evidence type="ECO:0000313" key="3">
    <source>
        <dbReference type="Proteomes" id="UP000235748"/>
    </source>
</evidence>
<name>A0A2K4DJG5_9STAP</name>
<dbReference type="STRING" id="170573.GCA_001076995_01148"/>
<reference evidence="2 3" key="1">
    <citation type="submission" date="2017-09" db="EMBL/GenBank/DDBJ databases">
        <title>Bacterial strain isolated from the female urinary microbiota.</title>
        <authorList>
            <person name="Thomas-White K."/>
            <person name="Kumar N."/>
            <person name="Forster S."/>
            <person name="Putonti C."/>
            <person name="Lawley T."/>
            <person name="Wolfe A.J."/>
        </authorList>
    </citation>
    <scope>NUCLEOTIDE SEQUENCE [LARGE SCALE GENOMIC DNA]</scope>
    <source>
        <strain evidence="2 3">UMB0834</strain>
    </source>
</reference>
<evidence type="ECO:0000313" key="2">
    <source>
        <dbReference type="EMBL" id="PMC19923.1"/>
    </source>
</evidence>
<dbReference type="EMBL" id="PNGG01000002">
    <property type="protein sequence ID" value="PMC19923.1"/>
    <property type="molecule type" value="Genomic_DNA"/>
</dbReference>
<reference evidence="1" key="2">
    <citation type="journal article" date="2022" name="Int. J. Mol. Sci.">
        <title>Phenotypic and genotypic virulence characterisation of Staphylococcus pettenkoferi strains isolated from human bloodstream and diabetic foot infections.</title>
        <authorList>
            <person name="Magnan C."/>
        </authorList>
    </citation>
    <scope>NUCLEOTIDE SEQUENCE</scope>
    <source>
        <strain evidence="1">NSP020P</strain>
    </source>
</reference>
<comment type="caution">
    <text evidence="2">The sequence shown here is derived from an EMBL/GenBank/DDBJ whole genome shotgun (WGS) entry which is preliminary data.</text>
</comment>
<gene>
    <name evidence="2" type="ORF">CJ235_06030</name>
    <name evidence="1" type="ORF">NW112_06505</name>
</gene>
<proteinExistence type="predicted"/>